<protein>
    <recommendedName>
        <fullName evidence="3">DUF4279 domain-containing protein</fullName>
    </recommendedName>
</protein>
<dbReference type="EMBL" id="JACSQS010000010">
    <property type="protein sequence ID" value="MBD7954708.1"/>
    <property type="molecule type" value="Genomic_DNA"/>
</dbReference>
<dbReference type="Proteomes" id="UP000636938">
    <property type="component" value="Unassembled WGS sequence"/>
</dbReference>
<evidence type="ECO:0000313" key="1">
    <source>
        <dbReference type="EMBL" id="MBD7954708.1"/>
    </source>
</evidence>
<name>A0A8X8FWF1_9GAMM</name>
<accession>A0A8X8FWF1</accession>
<evidence type="ECO:0000313" key="2">
    <source>
        <dbReference type="Proteomes" id="UP000636938"/>
    </source>
</evidence>
<gene>
    <name evidence="1" type="ORF">H9654_10910</name>
</gene>
<dbReference type="AlphaFoldDB" id="A0A8X8FWF1"/>
<comment type="caution">
    <text evidence="1">The sequence shown here is derived from an EMBL/GenBank/DDBJ whole genome shotgun (WGS) entry which is preliminary data.</text>
</comment>
<sequence length="70" mass="7798">MTVMSVRGLSDWIDQLKVSQELFRQIALTGGITELYVGVFVEGDSGFTLATDDMRRLAELSLELSVEVYP</sequence>
<proteinExistence type="predicted"/>
<keyword evidence="2" id="KW-1185">Reference proteome</keyword>
<organism evidence="1 2">
    <name type="scientific">Stenotrophomonas lacuserhaii</name>
    <dbReference type="NCBI Taxonomy" id="2760084"/>
    <lineage>
        <taxon>Bacteria</taxon>
        <taxon>Pseudomonadati</taxon>
        <taxon>Pseudomonadota</taxon>
        <taxon>Gammaproteobacteria</taxon>
        <taxon>Lysobacterales</taxon>
        <taxon>Lysobacteraceae</taxon>
        <taxon>Stenotrophomonas</taxon>
    </lineage>
</organism>
<dbReference type="RefSeq" id="WP_191770855.1">
    <property type="nucleotide sequence ID" value="NZ_JACSQS010000010.1"/>
</dbReference>
<evidence type="ECO:0008006" key="3">
    <source>
        <dbReference type="Google" id="ProtNLM"/>
    </source>
</evidence>
<reference evidence="1 2" key="1">
    <citation type="submission" date="2020-08" db="EMBL/GenBank/DDBJ databases">
        <title>A Genomic Blueprint of the Chicken Gut Microbiome.</title>
        <authorList>
            <person name="Gilroy R."/>
            <person name="Ravi A."/>
            <person name="Getino M."/>
            <person name="Pursley I."/>
            <person name="Horton D.L."/>
            <person name="Alikhan N.-F."/>
            <person name="Baker D."/>
            <person name="Gharbi K."/>
            <person name="Hall N."/>
            <person name="Watson M."/>
            <person name="Adriaenssens E.M."/>
            <person name="Foster-Nyarko E."/>
            <person name="Jarju S."/>
            <person name="Secka A."/>
            <person name="Antonio M."/>
            <person name="Oren A."/>
            <person name="Chaudhuri R."/>
            <person name="La Ragione R.M."/>
            <person name="Hildebrand F."/>
            <person name="Pallen M.J."/>
        </authorList>
    </citation>
    <scope>NUCLEOTIDE SEQUENCE [LARGE SCALE GENOMIC DNA]</scope>
    <source>
        <strain evidence="1 2">Sa5BUN4</strain>
    </source>
</reference>